<keyword evidence="8" id="KW-1185">Reference proteome</keyword>
<accession>A0ABD5RX04</accession>
<evidence type="ECO:0000313" key="8">
    <source>
        <dbReference type="Proteomes" id="UP001596328"/>
    </source>
</evidence>
<dbReference type="Pfam" id="PF00501">
    <property type="entry name" value="AMP-binding"/>
    <property type="match status" value="1"/>
</dbReference>
<dbReference type="GO" id="GO:0016878">
    <property type="term" value="F:acid-thiol ligase activity"/>
    <property type="evidence" value="ECO:0007669"/>
    <property type="project" value="UniProtKB-ARBA"/>
</dbReference>
<evidence type="ECO:0000256" key="1">
    <source>
        <dbReference type="ARBA" id="ARBA00006432"/>
    </source>
</evidence>
<evidence type="ECO:0000256" key="2">
    <source>
        <dbReference type="ARBA" id="ARBA00022598"/>
    </source>
</evidence>
<evidence type="ECO:0000256" key="4">
    <source>
        <dbReference type="ARBA" id="ARBA00022840"/>
    </source>
</evidence>
<dbReference type="EMBL" id="JBHSWU010000045">
    <property type="protein sequence ID" value="MFC6723767.1"/>
    <property type="molecule type" value="Genomic_DNA"/>
</dbReference>
<dbReference type="PANTHER" id="PTHR43605:SF10">
    <property type="entry name" value="ACYL-COA SYNTHETASE MEDIUM CHAIN FAMILY MEMBER 3"/>
    <property type="match status" value="1"/>
</dbReference>
<dbReference type="AlphaFoldDB" id="A0ABD5RX04"/>
<keyword evidence="2" id="KW-0436">Ligase</keyword>
<dbReference type="Pfam" id="PF13193">
    <property type="entry name" value="AMP-binding_C"/>
    <property type="match status" value="1"/>
</dbReference>
<dbReference type="InterPro" id="IPR020845">
    <property type="entry name" value="AMP-binding_CS"/>
</dbReference>
<dbReference type="InterPro" id="IPR051087">
    <property type="entry name" value="Mitochondrial_ACSM"/>
</dbReference>
<dbReference type="SUPFAM" id="SSF56801">
    <property type="entry name" value="Acetyl-CoA synthetase-like"/>
    <property type="match status" value="1"/>
</dbReference>
<dbReference type="PANTHER" id="PTHR43605">
    <property type="entry name" value="ACYL-COENZYME A SYNTHETASE"/>
    <property type="match status" value="1"/>
</dbReference>
<feature type="domain" description="AMP-binding enzyme C-terminal" evidence="6">
    <location>
        <begin position="457"/>
        <end position="534"/>
    </location>
</feature>
<dbReference type="PROSITE" id="PS00455">
    <property type="entry name" value="AMP_BINDING"/>
    <property type="match status" value="1"/>
</dbReference>
<evidence type="ECO:0000259" key="6">
    <source>
        <dbReference type="Pfam" id="PF13193"/>
    </source>
</evidence>
<organism evidence="7 8">
    <name type="scientific">Halobium palmae</name>
    <dbReference type="NCBI Taxonomy" id="1776492"/>
    <lineage>
        <taxon>Archaea</taxon>
        <taxon>Methanobacteriati</taxon>
        <taxon>Methanobacteriota</taxon>
        <taxon>Stenosarchaea group</taxon>
        <taxon>Halobacteria</taxon>
        <taxon>Halobacteriales</taxon>
        <taxon>Haloferacaceae</taxon>
        <taxon>Halobium</taxon>
    </lineage>
</organism>
<dbReference type="InterPro" id="IPR025110">
    <property type="entry name" value="AMP-bd_C"/>
</dbReference>
<dbReference type="GO" id="GO:0005524">
    <property type="term" value="F:ATP binding"/>
    <property type="evidence" value="ECO:0007669"/>
    <property type="project" value="UniProtKB-KW"/>
</dbReference>
<sequence length="542" mass="59715">MRDLLEHTPLLDQYESYEAARSQFSWDPPQSYNVATDLVESQPDPSRPALYHERPDGDVDTYSFADVDAHASRVAGLLADRGVTRGNAVAVCLPKIPETPIAHMAVFKLGAVLVPLSELFGPASIEYRVVDADVDVLVTDESGVEKLTPEARSALDHVVTVGAAGESDEPLLRRVERYPADVTAPDTSWDDSAMLVYTSGTTSDPKGVLHGHRHVASYYPAFEMANGLLSGGERVFWSPSDWAWVGCLVANLYCAWHYGYPYVTRPTAGGFDPAAGVELIERHGVTNAFLVPTALKMLADAEDAIRERDLGQFRNVTAGGEPLPDEVAAWAESTLDVDLVEIYGQTEANMLLTTAPEWFDIERGQIGRPVPGTRIRLVDEDGDEVPPGEPGELALESPHPTMFKEYLNKPEETAARFWDGWLLTGDLLRRDESGVFAFETRKDDLIISSGYRISPAEIEAEIRRHDDVRDVAVTGRPDEQRGQIVAAYVEPTDDADPTELRSEIRTAVREDLAAYEYPRAIELVDHIPTTTTGKVKREDLGE</sequence>
<dbReference type="GO" id="GO:0016405">
    <property type="term" value="F:CoA-ligase activity"/>
    <property type="evidence" value="ECO:0007669"/>
    <property type="project" value="UniProtKB-ARBA"/>
</dbReference>
<dbReference type="Proteomes" id="UP001596328">
    <property type="component" value="Unassembled WGS sequence"/>
</dbReference>
<dbReference type="Gene3D" id="3.40.50.12780">
    <property type="entry name" value="N-terminal domain of ligase-like"/>
    <property type="match status" value="1"/>
</dbReference>
<evidence type="ECO:0000256" key="3">
    <source>
        <dbReference type="ARBA" id="ARBA00022741"/>
    </source>
</evidence>
<reference evidence="7 8" key="1">
    <citation type="journal article" date="2019" name="Int. J. Syst. Evol. Microbiol.">
        <title>The Global Catalogue of Microorganisms (GCM) 10K type strain sequencing project: providing services to taxonomists for standard genome sequencing and annotation.</title>
        <authorList>
            <consortium name="The Broad Institute Genomics Platform"/>
            <consortium name="The Broad Institute Genome Sequencing Center for Infectious Disease"/>
            <person name="Wu L."/>
            <person name="Ma J."/>
        </authorList>
    </citation>
    <scope>NUCLEOTIDE SEQUENCE [LARGE SCALE GENOMIC DNA]</scope>
    <source>
        <strain evidence="7 8">NBRC 111368</strain>
    </source>
</reference>
<keyword evidence="4" id="KW-0067">ATP-binding</keyword>
<evidence type="ECO:0000259" key="5">
    <source>
        <dbReference type="Pfam" id="PF00501"/>
    </source>
</evidence>
<proteinExistence type="inferred from homology"/>
<dbReference type="InterPro" id="IPR045851">
    <property type="entry name" value="AMP-bd_C_sf"/>
</dbReference>
<dbReference type="InterPro" id="IPR000873">
    <property type="entry name" value="AMP-dep_synth/lig_dom"/>
</dbReference>
<gene>
    <name evidence="7" type="ORF">ACFQE1_05115</name>
</gene>
<dbReference type="Gene3D" id="3.30.300.30">
    <property type="match status" value="1"/>
</dbReference>
<keyword evidence="3" id="KW-0547">Nucleotide-binding</keyword>
<name>A0ABD5RX04_9EURY</name>
<comment type="similarity">
    <text evidence="1">Belongs to the ATP-dependent AMP-binding enzyme family.</text>
</comment>
<comment type="caution">
    <text evidence="7">The sequence shown here is derived from an EMBL/GenBank/DDBJ whole genome shotgun (WGS) entry which is preliminary data.</text>
</comment>
<feature type="domain" description="AMP-dependent synthetase/ligase" evidence="5">
    <location>
        <begin position="44"/>
        <end position="407"/>
    </location>
</feature>
<evidence type="ECO:0000313" key="7">
    <source>
        <dbReference type="EMBL" id="MFC6723767.1"/>
    </source>
</evidence>
<protein>
    <submittedName>
        <fullName evidence="7">Acyl-CoA synthetase</fullName>
    </submittedName>
</protein>
<dbReference type="InterPro" id="IPR042099">
    <property type="entry name" value="ANL_N_sf"/>
</dbReference>